<dbReference type="Proteomes" id="UP001474120">
    <property type="component" value="Unassembled WGS sequence"/>
</dbReference>
<accession>A0ABU9L5L6</accession>
<dbReference type="RefSeq" id="WP_342160583.1">
    <property type="nucleotide sequence ID" value="NZ_JBCDNA010000002.1"/>
</dbReference>
<evidence type="ECO:0000313" key="2">
    <source>
        <dbReference type="Proteomes" id="UP001474120"/>
    </source>
</evidence>
<proteinExistence type="predicted"/>
<reference evidence="1 2" key="1">
    <citation type="submission" date="2024-04" db="EMBL/GenBank/DDBJ databases">
        <title>whole genome sequencing of Lutimonas vermicola strain IMCC1616.</title>
        <authorList>
            <person name="Bae S.S."/>
        </authorList>
    </citation>
    <scope>NUCLEOTIDE SEQUENCE [LARGE SCALE GENOMIC DNA]</scope>
    <source>
        <strain evidence="1 2">IMCC1616</strain>
    </source>
</reference>
<dbReference type="Gene3D" id="1.10.3680.10">
    <property type="entry name" value="TerB-like"/>
    <property type="match status" value="1"/>
</dbReference>
<protein>
    <recommendedName>
        <fullName evidence="3">Co-chaperone DjlA N-terminal domain-containing protein</fullName>
    </recommendedName>
</protein>
<comment type="caution">
    <text evidence="1">The sequence shown here is derived from an EMBL/GenBank/DDBJ whole genome shotgun (WGS) entry which is preliminary data.</text>
</comment>
<gene>
    <name evidence="1" type="ORF">AABB81_11090</name>
</gene>
<dbReference type="EMBL" id="JBCDNA010000002">
    <property type="protein sequence ID" value="MEL4456445.1"/>
    <property type="molecule type" value="Genomic_DNA"/>
</dbReference>
<dbReference type="SUPFAM" id="SSF158682">
    <property type="entry name" value="TerB-like"/>
    <property type="match status" value="1"/>
</dbReference>
<sequence>MHFDQAEKIAVVKAIAETIDLDDQYKVGELMYLDELMTTLEFDARYMEKARQLSSQKALQALQGMTKEKKEALIIMIDKMAESDGSVHQKEKEFLVNLINVLR</sequence>
<dbReference type="InterPro" id="IPR029024">
    <property type="entry name" value="TerB-like"/>
</dbReference>
<keyword evidence="2" id="KW-1185">Reference proteome</keyword>
<name>A0ABU9L5L6_9FLAO</name>
<evidence type="ECO:0008006" key="3">
    <source>
        <dbReference type="Google" id="ProtNLM"/>
    </source>
</evidence>
<organism evidence="1 2">
    <name type="scientific">Lutimonas vermicola</name>
    <dbReference type="NCBI Taxonomy" id="414288"/>
    <lineage>
        <taxon>Bacteria</taxon>
        <taxon>Pseudomonadati</taxon>
        <taxon>Bacteroidota</taxon>
        <taxon>Flavobacteriia</taxon>
        <taxon>Flavobacteriales</taxon>
        <taxon>Flavobacteriaceae</taxon>
        <taxon>Lutimonas</taxon>
    </lineage>
</organism>
<evidence type="ECO:0000313" key="1">
    <source>
        <dbReference type="EMBL" id="MEL4456445.1"/>
    </source>
</evidence>